<dbReference type="InterPro" id="IPR009057">
    <property type="entry name" value="Homeodomain-like_sf"/>
</dbReference>
<dbReference type="Proteomes" id="UP001159363">
    <property type="component" value="Chromosome 5"/>
</dbReference>
<sequence>MLYLKKPTNELVDEALWLWFVQERRKGTHIINLHSKLENSDEFSACDGWLTQWKKCHVVHYLSICGENLSADPTAANE</sequence>
<keyword evidence="3" id="KW-1185">Reference proteome</keyword>
<accession>A0ABQ9H980</accession>
<comment type="subcellular location">
    <subcellularLocation>
        <location evidence="1">Nucleus</location>
    </subcellularLocation>
</comment>
<comment type="caution">
    <text evidence="2">The sequence shown here is derived from an EMBL/GenBank/DDBJ whole genome shotgun (WGS) entry which is preliminary data.</text>
</comment>
<gene>
    <name evidence="2" type="ORF">PR048_017333</name>
</gene>
<proteinExistence type="predicted"/>
<evidence type="ECO:0000313" key="2">
    <source>
        <dbReference type="EMBL" id="KAJ8880861.1"/>
    </source>
</evidence>
<dbReference type="EMBL" id="JARBHB010000006">
    <property type="protein sequence ID" value="KAJ8880861.1"/>
    <property type="molecule type" value="Genomic_DNA"/>
</dbReference>
<organism evidence="2 3">
    <name type="scientific">Dryococelus australis</name>
    <dbReference type="NCBI Taxonomy" id="614101"/>
    <lineage>
        <taxon>Eukaryota</taxon>
        <taxon>Metazoa</taxon>
        <taxon>Ecdysozoa</taxon>
        <taxon>Arthropoda</taxon>
        <taxon>Hexapoda</taxon>
        <taxon>Insecta</taxon>
        <taxon>Pterygota</taxon>
        <taxon>Neoptera</taxon>
        <taxon>Polyneoptera</taxon>
        <taxon>Phasmatodea</taxon>
        <taxon>Verophasmatodea</taxon>
        <taxon>Anareolatae</taxon>
        <taxon>Phasmatidae</taxon>
        <taxon>Eurycanthinae</taxon>
        <taxon>Dryococelus</taxon>
    </lineage>
</organism>
<evidence type="ECO:0000256" key="1">
    <source>
        <dbReference type="ARBA" id="ARBA00004123"/>
    </source>
</evidence>
<evidence type="ECO:0000313" key="3">
    <source>
        <dbReference type="Proteomes" id="UP001159363"/>
    </source>
</evidence>
<evidence type="ECO:0008006" key="4">
    <source>
        <dbReference type="Google" id="ProtNLM"/>
    </source>
</evidence>
<dbReference type="SUPFAM" id="SSF46689">
    <property type="entry name" value="Homeodomain-like"/>
    <property type="match status" value="1"/>
</dbReference>
<name>A0ABQ9H980_9NEOP</name>
<protein>
    <recommendedName>
        <fullName evidence="4">HTH CENPB-type domain-containing protein</fullName>
    </recommendedName>
</protein>
<dbReference type="Gene3D" id="1.10.10.60">
    <property type="entry name" value="Homeodomain-like"/>
    <property type="match status" value="1"/>
</dbReference>
<reference evidence="2 3" key="1">
    <citation type="submission" date="2023-02" db="EMBL/GenBank/DDBJ databases">
        <title>LHISI_Scaffold_Assembly.</title>
        <authorList>
            <person name="Stuart O.P."/>
            <person name="Cleave R."/>
            <person name="Magrath M.J.L."/>
            <person name="Mikheyev A.S."/>
        </authorList>
    </citation>
    <scope>NUCLEOTIDE SEQUENCE [LARGE SCALE GENOMIC DNA]</scope>
    <source>
        <strain evidence="2">Daus_M_001</strain>
        <tissue evidence="2">Leg muscle</tissue>
    </source>
</reference>